<keyword evidence="6" id="KW-0507">mRNA processing</keyword>
<dbReference type="GO" id="GO:0005681">
    <property type="term" value="C:spliceosomal complex"/>
    <property type="evidence" value="ECO:0007669"/>
    <property type="project" value="UniProtKB-KW"/>
</dbReference>
<evidence type="ECO:0000259" key="12">
    <source>
        <dbReference type="PROSITE" id="PS52002"/>
    </source>
</evidence>
<dbReference type="GO" id="GO:0005829">
    <property type="term" value="C:cytosol"/>
    <property type="evidence" value="ECO:0007669"/>
    <property type="project" value="UniProtKB-SubCell"/>
</dbReference>
<evidence type="ECO:0000256" key="6">
    <source>
        <dbReference type="ARBA" id="ARBA00022664"/>
    </source>
</evidence>
<keyword evidence="10 13" id="KW-0687">Ribonucleoprotein</keyword>
<name>G7YS57_CLOSI</name>
<dbReference type="SUPFAM" id="SSF50182">
    <property type="entry name" value="Sm-like ribonucleoproteins"/>
    <property type="match status" value="1"/>
</dbReference>
<evidence type="ECO:0000256" key="10">
    <source>
        <dbReference type="ARBA" id="ARBA00023274"/>
    </source>
</evidence>
<dbReference type="InterPro" id="IPR047575">
    <property type="entry name" value="Sm"/>
</dbReference>
<protein>
    <recommendedName>
        <fullName evidence="4">Small nuclear ribonucleoprotein Sm D3</fullName>
    </recommendedName>
    <alternativeName>
        <fullName evidence="11">snRNP core protein D3</fullName>
    </alternativeName>
</protein>
<evidence type="ECO:0000256" key="2">
    <source>
        <dbReference type="ARBA" id="ARBA00004514"/>
    </source>
</evidence>
<dbReference type="InterPro" id="IPR034099">
    <property type="entry name" value="SmD3"/>
</dbReference>
<dbReference type="GO" id="GO:0000387">
    <property type="term" value="P:spliceosomal snRNP assembly"/>
    <property type="evidence" value="ECO:0007669"/>
    <property type="project" value="InterPro"/>
</dbReference>
<reference evidence="13" key="1">
    <citation type="journal article" date="2011" name="Genome Biol.">
        <title>The draft genome of the carcinogenic human liver fluke Clonorchis sinensis.</title>
        <authorList>
            <person name="Wang X."/>
            <person name="Chen W."/>
            <person name="Huang Y."/>
            <person name="Sun J."/>
            <person name="Men J."/>
            <person name="Liu H."/>
            <person name="Luo F."/>
            <person name="Guo L."/>
            <person name="Lv X."/>
            <person name="Deng C."/>
            <person name="Zhou C."/>
            <person name="Fan Y."/>
            <person name="Li X."/>
            <person name="Huang L."/>
            <person name="Hu Y."/>
            <person name="Liang C."/>
            <person name="Hu X."/>
            <person name="Xu J."/>
            <person name="Yu X."/>
        </authorList>
    </citation>
    <scope>NUCLEOTIDE SEQUENCE [LARGE SCALE GENOMIC DNA]</scope>
    <source>
        <strain evidence="13">Henan</strain>
    </source>
</reference>
<dbReference type="InterPro" id="IPR027141">
    <property type="entry name" value="LSm4/Sm_D1/D3"/>
</dbReference>
<evidence type="ECO:0000256" key="5">
    <source>
        <dbReference type="ARBA" id="ARBA00022490"/>
    </source>
</evidence>
<dbReference type="AlphaFoldDB" id="G7YS57"/>
<dbReference type="Proteomes" id="UP000008909">
    <property type="component" value="Unassembled WGS sequence"/>
</dbReference>
<evidence type="ECO:0000313" key="13">
    <source>
        <dbReference type="EMBL" id="GAA55787.1"/>
    </source>
</evidence>
<evidence type="ECO:0000256" key="11">
    <source>
        <dbReference type="ARBA" id="ARBA00033126"/>
    </source>
</evidence>
<comment type="similarity">
    <text evidence="3">Belongs to the snRNP core protein family.</text>
</comment>
<evidence type="ECO:0000256" key="3">
    <source>
        <dbReference type="ARBA" id="ARBA00008146"/>
    </source>
</evidence>
<evidence type="ECO:0000256" key="7">
    <source>
        <dbReference type="ARBA" id="ARBA00022728"/>
    </source>
</evidence>
<dbReference type="Pfam" id="PF01423">
    <property type="entry name" value="LSM"/>
    <property type="match status" value="1"/>
</dbReference>
<keyword evidence="9" id="KW-0539">Nucleus</keyword>
<dbReference type="InterPro" id="IPR010920">
    <property type="entry name" value="LSM_dom_sf"/>
</dbReference>
<proteinExistence type="inferred from homology"/>
<dbReference type="SMART" id="SM00651">
    <property type="entry name" value="Sm"/>
    <property type="match status" value="1"/>
</dbReference>
<dbReference type="CDD" id="cd01721">
    <property type="entry name" value="Sm_D3"/>
    <property type="match status" value="1"/>
</dbReference>
<gene>
    <name evidence="13" type="ORF">CLF_108994</name>
</gene>
<dbReference type="PANTHER" id="PTHR23338">
    <property type="entry name" value="SMALL NUCLEAR RIBONUCLEOPROTEIN SM"/>
    <property type="match status" value="1"/>
</dbReference>
<evidence type="ECO:0000256" key="9">
    <source>
        <dbReference type="ARBA" id="ARBA00023242"/>
    </source>
</evidence>
<keyword evidence="14" id="KW-1185">Reference proteome</keyword>
<dbReference type="EMBL" id="DF144082">
    <property type="protein sequence ID" value="GAA55787.1"/>
    <property type="molecule type" value="Genomic_DNA"/>
</dbReference>
<dbReference type="PROSITE" id="PS52002">
    <property type="entry name" value="SM"/>
    <property type="match status" value="1"/>
</dbReference>
<dbReference type="GO" id="GO:0003723">
    <property type="term" value="F:RNA binding"/>
    <property type="evidence" value="ECO:0007669"/>
    <property type="project" value="InterPro"/>
</dbReference>
<evidence type="ECO:0000256" key="8">
    <source>
        <dbReference type="ARBA" id="ARBA00023187"/>
    </source>
</evidence>
<evidence type="ECO:0000256" key="4">
    <source>
        <dbReference type="ARBA" id="ARBA00020160"/>
    </source>
</evidence>
<feature type="domain" description="Sm" evidence="12">
    <location>
        <begin position="5"/>
        <end position="77"/>
    </location>
</feature>
<keyword evidence="8" id="KW-0508">mRNA splicing</keyword>
<evidence type="ECO:0000313" key="14">
    <source>
        <dbReference type="Proteomes" id="UP000008909"/>
    </source>
</evidence>
<reference key="2">
    <citation type="submission" date="2011-10" db="EMBL/GenBank/DDBJ databases">
        <title>The genome and transcriptome sequence of Clonorchis sinensis provide insights into the carcinogenic liver fluke.</title>
        <authorList>
            <person name="Wang X."/>
            <person name="Huang Y."/>
            <person name="Chen W."/>
            <person name="Liu H."/>
            <person name="Guo L."/>
            <person name="Chen Y."/>
            <person name="Luo F."/>
            <person name="Zhou W."/>
            <person name="Sun J."/>
            <person name="Mao Q."/>
            <person name="Liang P."/>
            <person name="Zhou C."/>
            <person name="Tian Y."/>
            <person name="Men J."/>
            <person name="Lv X."/>
            <person name="Huang L."/>
            <person name="Zhou J."/>
            <person name="Hu Y."/>
            <person name="Li R."/>
            <person name="Zhang F."/>
            <person name="Lei H."/>
            <person name="Li X."/>
            <person name="Hu X."/>
            <person name="Liang C."/>
            <person name="Xu J."/>
            <person name="Wu Z."/>
            <person name="Yu X."/>
        </authorList>
    </citation>
    <scope>NUCLEOTIDE SEQUENCE</scope>
    <source>
        <strain>Henan</strain>
    </source>
</reference>
<sequence>MSVGIPIKVLHDAEGHVITLETVNGEVFRGKLVEAEDNMNIQMADIILTARDGRTSNLQQVYIRGSKIRFLILPDMLKNSPMLKRPLGAKGLGTGRGKNAMIRAGDSPMVMPQTLTDNTRSNIHLCSCIRTRVKCVTTQKSRAIQSASSRNTFHARLRLSFAADVCIYNVVDFDEISLPMFLILLPVAEKPTRGLVVLTIEASGFYRSTVHPGNAVSEGAHQKCKVNAKGYLIVEKVGSENVNQLLITARCLDEESCLRTRPNTSYIIFGTPVQQASVFPHSLLTGMRGKSQILRQVSLIKSLPVPVQYLLHVLVAHTKNDQSSISVVARMAIAHVNARTEYLCACNSDSIDIGLRFIRKNDAKRVPRNISCHGLDRNPQDTHHLRNSCTISFRLLEAIWLPIQYHLMLVFLTTFNLATGRLRARGFVVGLLAELGNRSSSLYNVYVKELIRPLIKSVFSSDTRSKCNLMVANYCNCVKRFPTHTVRYPAVGASFTSLCFLMESHLYTNLKFPHGSSGLKISNKVLRVSCTLYTRGRSPRSKNFSLPYSECIKNCERVQATPQLDVWIYGSAHRRTHHAQKCRAFVSICEVSLLVTVQLMYASSCIQRDFSIGFWCTNVEQTDAKQLFFLAKIHLRFEDTTRRLLSDRLVFSLIHKFFKFCTFNDQSLSSSEFRLTVDEDALSVYHFCARQYVTQSAVSVTSTCLLLTCVDYGIA</sequence>
<dbReference type="InterPro" id="IPR001163">
    <property type="entry name" value="Sm_dom_euk/arc"/>
</dbReference>
<keyword evidence="5" id="KW-0963">Cytoplasm</keyword>
<accession>G7YS57</accession>
<organism evidence="13 14">
    <name type="scientific">Clonorchis sinensis</name>
    <name type="common">Chinese liver fluke</name>
    <dbReference type="NCBI Taxonomy" id="79923"/>
    <lineage>
        <taxon>Eukaryota</taxon>
        <taxon>Metazoa</taxon>
        <taxon>Spiralia</taxon>
        <taxon>Lophotrochozoa</taxon>
        <taxon>Platyhelminthes</taxon>
        <taxon>Trematoda</taxon>
        <taxon>Digenea</taxon>
        <taxon>Opisthorchiida</taxon>
        <taxon>Opisthorchiata</taxon>
        <taxon>Opisthorchiidae</taxon>
        <taxon>Clonorchis</taxon>
    </lineage>
</organism>
<keyword evidence="7" id="KW-0747">Spliceosome</keyword>
<dbReference type="Gene3D" id="2.30.30.100">
    <property type="match status" value="1"/>
</dbReference>
<comment type="subcellular location">
    <subcellularLocation>
        <location evidence="2">Cytoplasm</location>
        <location evidence="2">Cytosol</location>
    </subcellularLocation>
    <subcellularLocation>
        <location evidence="1">Nucleus</location>
    </subcellularLocation>
</comment>
<evidence type="ECO:0000256" key="1">
    <source>
        <dbReference type="ARBA" id="ARBA00004123"/>
    </source>
</evidence>
<dbReference type="FunFam" id="2.30.30.100:FF:000002">
    <property type="entry name" value="Small nuclear ribonucleoprotein Sm D3"/>
    <property type="match status" value="1"/>
</dbReference>